<feature type="chain" id="PRO_5042485424" evidence="3">
    <location>
        <begin position="28"/>
        <end position="692"/>
    </location>
</feature>
<evidence type="ECO:0000256" key="3">
    <source>
        <dbReference type="SAM" id="SignalP"/>
    </source>
</evidence>
<feature type="compositionally biased region" description="Polar residues" evidence="1">
    <location>
        <begin position="453"/>
        <end position="463"/>
    </location>
</feature>
<dbReference type="AlphaFoldDB" id="A0AAI9Z777"/>
<keyword evidence="2" id="KW-1133">Transmembrane helix</keyword>
<reference evidence="4 5" key="1">
    <citation type="submission" date="2016-10" db="EMBL/GenBank/DDBJ databases">
        <title>The genome sequence of Colletotrichum fioriniae PJ7.</title>
        <authorList>
            <person name="Baroncelli R."/>
        </authorList>
    </citation>
    <scope>NUCLEOTIDE SEQUENCE [LARGE SCALE GENOMIC DNA]</scope>
    <source>
        <strain evidence="4 5">IMI 309622</strain>
    </source>
</reference>
<dbReference type="GeneID" id="85335489"/>
<dbReference type="RefSeq" id="XP_060318207.1">
    <property type="nucleotide sequence ID" value="XM_060451942.1"/>
</dbReference>
<evidence type="ECO:0000256" key="1">
    <source>
        <dbReference type="SAM" id="MobiDB-lite"/>
    </source>
</evidence>
<evidence type="ECO:0000256" key="2">
    <source>
        <dbReference type="SAM" id="Phobius"/>
    </source>
</evidence>
<evidence type="ECO:0000313" key="4">
    <source>
        <dbReference type="EMBL" id="KAK1535006.1"/>
    </source>
</evidence>
<feature type="compositionally biased region" description="Basic and acidic residues" evidence="1">
    <location>
        <begin position="646"/>
        <end position="657"/>
    </location>
</feature>
<sequence length="692" mass="72958">MRVAADVKTIVRCCLSLAMEALVLVQCRILLETAPEDDQGRKTLQTAIPDMRIANKLPTRIYIPGSSSDEPPLCMLASQPVFLRAATPVGCLSLTCSSRLHLIGGLRHSHHTMPTLDGKTGIVVPHHRIQCPTRNPIIPEIPPWSQLRAKALPSHMPALHCSTIVLIHSITATTMRATACSLCVLYLGVDLLVRAVEGAEFKRRDGVHRLEKAHVTVFHDLNRRGTTTCATGYSACPSSLDGGCCASGYACATDSCYATTSAAQTCAGKPGYYQCNTVLGGGCCPEGYQCQRGSNCVPASGVIYSQSCPASYYLCPASLSYGCCRDGLGCAVSACYSTEPSTVTETTTITTTNDAAQAITTTVTATAVLTPSRPTTAPIVATGASDPDQVVFKYYPSTVPKEQPISSGDGNSDGLTSGQIAGIVAGGVGLLIIVLVTAWIIIRHLNKVVQAVETSNKGTSSGAKSRPSMYEFKPTPSEVDDLSIDPLMMSPRPSHRRYDSDTTADFTPPYRGTPGSGGDYQAVPQGSGSDRHASYDSAYTGGYFDVAPDRSQRASQGSSAWVGLHRGSTDSQGTYAHLRHWSNASEASSDHGSAGTRTPLQELDSTPYVPELAASPVPDAVADTRRRSGSGLSGMSRPPAVHQRRRSSEGGHGRTRSDSSAPAGLSVVNEASELIGHYGPTDRANGQTSNGK</sequence>
<keyword evidence="3" id="KW-0732">Signal</keyword>
<dbReference type="Proteomes" id="UP001240678">
    <property type="component" value="Unassembled WGS sequence"/>
</dbReference>
<keyword evidence="2" id="KW-0812">Transmembrane</keyword>
<keyword evidence="5" id="KW-1185">Reference proteome</keyword>
<dbReference type="EMBL" id="MOOE01000003">
    <property type="protein sequence ID" value="KAK1535006.1"/>
    <property type="molecule type" value="Genomic_DNA"/>
</dbReference>
<protein>
    <submittedName>
        <fullName evidence="4">Uncharacterized protein</fullName>
    </submittedName>
</protein>
<feature type="compositionally biased region" description="Polar residues" evidence="1">
    <location>
        <begin position="583"/>
        <end position="599"/>
    </location>
</feature>
<comment type="caution">
    <text evidence="4">The sequence shown here is derived from an EMBL/GenBank/DDBJ whole genome shotgun (WGS) entry which is preliminary data.</text>
</comment>
<gene>
    <name evidence="4" type="ORF">CCOS01_03758</name>
</gene>
<evidence type="ECO:0000313" key="5">
    <source>
        <dbReference type="Proteomes" id="UP001240678"/>
    </source>
</evidence>
<keyword evidence="2" id="KW-0472">Membrane</keyword>
<name>A0AAI9Z777_9PEZI</name>
<organism evidence="4 5">
    <name type="scientific">Colletotrichum costaricense</name>
    <dbReference type="NCBI Taxonomy" id="1209916"/>
    <lineage>
        <taxon>Eukaryota</taxon>
        <taxon>Fungi</taxon>
        <taxon>Dikarya</taxon>
        <taxon>Ascomycota</taxon>
        <taxon>Pezizomycotina</taxon>
        <taxon>Sordariomycetes</taxon>
        <taxon>Hypocreomycetidae</taxon>
        <taxon>Glomerellales</taxon>
        <taxon>Glomerellaceae</taxon>
        <taxon>Colletotrichum</taxon>
        <taxon>Colletotrichum acutatum species complex</taxon>
    </lineage>
</organism>
<accession>A0AAI9Z777</accession>
<feature type="signal peptide" evidence="3">
    <location>
        <begin position="1"/>
        <end position="27"/>
    </location>
</feature>
<proteinExistence type="predicted"/>
<feature type="transmembrane region" description="Helical" evidence="2">
    <location>
        <begin position="420"/>
        <end position="442"/>
    </location>
</feature>
<feature type="region of interest" description="Disordered" evidence="1">
    <location>
        <begin position="453"/>
        <end position="534"/>
    </location>
</feature>
<feature type="region of interest" description="Disordered" evidence="1">
    <location>
        <begin position="583"/>
        <end position="692"/>
    </location>
</feature>